<comment type="caution">
    <text evidence="8">The sequence shown here is derived from an EMBL/GenBank/DDBJ whole genome shotgun (WGS) entry which is preliminary data.</text>
</comment>
<comment type="subcellular location">
    <subcellularLocation>
        <location evidence="1">Cell membrane</location>
        <topology evidence="1">Multi-pass membrane protein</topology>
    </subcellularLocation>
</comment>
<dbReference type="PANTHER" id="PTHR30086:SF20">
    <property type="entry name" value="ARGININE EXPORTER PROTEIN ARGO-RELATED"/>
    <property type="match status" value="1"/>
</dbReference>
<keyword evidence="3 7" id="KW-0812">Transmembrane</keyword>
<accession>A0A9X2HI81</accession>
<keyword evidence="4 7" id="KW-1133">Transmembrane helix</keyword>
<proteinExistence type="predicted"/>
<feature type="compositionally biased region" description="Low complexity" evidence="6">
    <location>
        <begin position="127"/>
        <end position="144"/>
    </location>
</feature>
<dbReference type="Proteomes" id="UP001139502">
    <property type="component" value="Unassembled WGS sequence"/>
</dbReference>
<dbReference type="RefSeq" id="WP_254166731.1">
    <property type="nucleotide sequence ID" value="NZ_JANAFB010000020.1"/>
</dbReference>
<feature type="compositionally biased region" description="Low complexity" evidence="6">
    <location>
        <begin position="165"/>
        <end position="176"/>
    </location>
</feature>
<evidence type="ECO:0000313" key="9">
    <source>
        <dbReference type="Proteomes" id="UP001139502"/>
    </source>
</evidence>
<name>A0A9X2HI81_9MICC</name>
<gene>
    <name evidence="8" type="ORF">NBM05_09220</name>
</gene>
<evidence type="ECO:0000256" key="6">
    <source>
        <dbReference type="SAM" id="MobiDB-lite"/>
    </source>
</evidence>
<evidence type="ECO:0000256" key="3">
    <source>
        <dbReference type="ARBA" id="ARBA00022692"/>
    </source>
</evidence>
<keyword evidence="2" id="KW-1003">Cell membrane</keyword>
<dbReference type="Pfam" id="PF01810">
    <property type="entry name" value="LysE"/>
    <property type="match status" value="1"/>
</dbReference>
<sequence>MVAELPLILMGAGTTLALIVAIGAQNAFILKQGIMGRTILPVIVFCALADVLLYAVGVSGMGFLVERTPWVLTVLKWGGVAFLLGYGAMAARRAIRPSGEALVVPREAAGRGAGAVADGVGGAVADAPAGGTRGTTADGARGASADGGRGTATGVLDRVEAPAASAGAAPVPAGEATPGGAGPGPRRGPRRRELTAALLTCAAITFLNPHTYLDTVVLVGSVANQHGEDGRWWFFVGSCLGSAVWFVALGYGARLLRPLFARPLTWRLLDAGIAVLMLFIAGNLILH</sequence>
<dbReference type="GO" id="GO:0015171">
    <property type="term" value="F:amino acid transmembrane transporter activity"/>
    <property type="evidence" value="ECO:0007669"/>
    <property type="project" value="TreeGrafter"/>
</dbReference>
<feature type="transmembrane region" description="Helical" evidence="7">
    <location>
        <begin position="70"/>
        <end position="89"/>
    </location>
</feature>
<evidence type="ECO:0000256" key="2">
    <source>
        <dbReference type="ARBA" id="ARBA00022475"/>
    </source>
</evidence>
<protein>
    <submittedName>
        <fullName evidence="8">LysE family transporter</fullName>
    </submittedName>
</protein>
<feature type="transmembrane region" description="Helical" evidence="7">
    <location>
        <begin position="6"/>
        <end position="30"/>
    </location>
</feature>
<evidence type="ECO:0000256" key="1">
    <source>
        <dbReference type="ARBA" id="ARBA00004651"/>
    </source>
</evidence>
<keyword evidence="9" id="KW-1185">Reference proteome</keyword>
<organism evidence="8 9">
    <name type="scientific">Rothia santali</name>
    <dbReference type="NCBI Taxonomy" id="2949643"/>
    <lineage>
        <taxon>Bacteria</taxon>
        <taxon>Bacillati</taxon>
        <taxon>Actinomycetota</taxon>
        <taxon>Actinomycetes</taxon>
        <taxon>Micrococcales</taxon>
        <taxon>Micrococcaceae</taxon>
        <taxon>Rothia</taxon>
    </lineage>
</organism>
<feature type="transmembrane region" description="Helical" evidence="7">
    <location>
        <begin position="232"/>
        <end position="256"/>
    </location>
</feature>
<reference evidence="8" key="1">
    <citation type="submission" date="2022-06" db="EMBL/GenBank/DDBJ databases">
        <title>Rothia sp. isolated from sandalwood seedling.</title>
        <authorList>
            <person name="Tuikhar N."/>
            <person name="Kirdat K."/>
            <person name="Thorat V."/>
            <person name="Swetha P."/>
            <person name="Padma S."/>
            <person name="Sundararaj R."/>
            <person name="Yadav A."/>
        </authorList>
    </citation>
    <scope>NUCLEOTIDE SEQUENCE</scope>
    <source>
        <strain evidence="8">AR01</strain>
    </source>
</reference>
<feature type="region of interest" description="Disordered" evidence="6">
    <location>
        <begin position="165"/>
        <end position="190"/>
    </location>
</feature>
<dbReference type="AlphaFoldDB" id="A0A9X2HI81"/>
<evidence type="ECO:0000256" key="4">
    <source>
        <dbReference type="ARBA" id="ARBA00022989"/>
    </source>
</evidence>
<feature type="transmembrane region" description="Helical" evidence="7">
    <location>
        <begin position="268"/>
        <end position="286"/>
    </location>
</feature>
<evidence type="ECO:0000256" key="5">
    <source>
        <dbReference type="ARBA" id="ARBA00023136"/>
    </source>
</evidence>
<feature type="region of interest" description="Disordered" evidence="6">
    <location>
        <begin position="127"/>
        <end position="152"/>
    </location>
</feature>
<dbReference type="PANTHER" id="PTHR30086">
    <property type="entry name" value="ARGININE EXPORTER PROTEIN ARGO"/>
    <property type="match status" value="1"/>
</dbReference>
<dbReference type="EMBL" id="JANAFB010000020">
    <property type="protein sequence ID" value="MCP3426181.1"/>
    <property type="molecule type" value="Genomic_DNA"/>
</dbReference>
<dbReference type="GO" id="GO:0005886">
    <property type="term" value="C:plasma membrane"/>
    <property type="evidence" value="ECO:0007669"/>
    <property type="project" value="UniProtKB-SubCell"/>
</dbReference>
<feature type="transmembrane region" description="Helical" evidence="7">
    <location>
        <begin position="42"/>
        <end position="64"/>
    </location>
</feature>
<keyword evidence="5 7" id="KW-0472">Membrane</keyword>
<dbReference type="InterPro" id="IPR001123">
    <property type="entry name" value="LeuE-type"/>
</dbReference>
<evidence type="ECO:0000313" key="8">
    <source>
        <dbReference type="EMBL" id="MCP3426181.1"/>
    </source>
</evidence>
<evidence type="ECO:0000256" key="7">
    <source>
        <dbReference type="SAM" id="Phobius"/>
    </source>
</evidence>